<dbReference type="InterPro" id="IPR036770">
    <property type="entry name" value="Ankyrin_rpt-contain_sf"/>
</dbReference>
<evidence type="ECO:0000313" key="1">
    <source>
        <dbReference type="EMBL" id="WPH00625.1"/>
    </source>
</evidence>
<dbReference type="Gene3D" id="1.25.40.20">
    <property type="entry name" value="Ankyrin repeat-containing domain"/>
    <property type="match status" value="1"/>
</dbReference>
<evidence type="ECO:0008006" key="3">
    <source>
        <dbReference type="Google" id="ProtNLM"/>
    </source>
</evidence>
<dbReference type="EMBL" id="CP138583">
    <property type="protein sequence ID" value="WPH00625.1"/>
    <property type="molecule type" value="Genomic_DNA"/>
</dbReference>
<proteinExistence type="predicted"/>
<organism evidence="1 2">
    <name type="scientific">Acrodontium crateriforme</name>
    <dbReference type="NCBI Taxonomy" id="150365"/>
    <lineage>
        <taxon>Eukaryota</taxon>
        <taxon>Fungi</taxon>
        <taxon>Dikarya</taxon>
        <taxon>Ascomycota</taxon>
        <taxon>Pezizomycotina</taxon>
        <taxon>Dothideomycetes</taxon>
        <taxon>Dothideomycetidae</taxon>
        <taxon>Mycosphaerellales</taxon>
        <taxon>Teratosphaeriaceae</taxon>
        <taxon>Acrodontium</taxon>
    </lineage>
</organism>
<evidence type="ECO:0000313" key="2">
    <source>
        <dbReference type="Proteomes" id="UP001303373"/>
    </source>
</evidence>
<reference evidence="1 2" key="1">
    <citation type="submission" date="2023-11" db="EMBL/GenBank/DDBJ databases">
        <title>An acidophilic fungus is an integral part of prey digestion in a carnivorous sundew plant.</title>
        <authorList>
            <person name="Tsai I.J."/>
        </authorList>
    </citation>
    <scope>NUCLEOTIDE SEQUENCE [LARGE SCALE GENOMIC DNA]</scope>
    <source>
        <strain evidence="1">169a</strain>
    </source>
</reference>
<dbReference type="Proteomes" id="UP001303373">
    <property type="component" value="Chromosome 4"/>
</dbReference>
<protein>
    <recommendedName>
        <fullName evidence="3">Fungal N-terminal domain-containing protein</fullName>
    </recommendedName>
</protein>
<sequence>MTTDTTAQMQELPFQYFFLPKLQSFTLLFNILSISQSLKFVMSGAEAIVGVVSGGAGLISLSIQLLDSAKQLKAFCEDIKNAPEILEITVFSLETMAGALEQIECQTQHGESARQALIRRCLKSCRCVVTRIVETALKMQKYMNKFRMGKFLVAFDKDGLDGLLKELDRARASLHLVLDICYDEDRRARELQLHNEILSSQGTLVERLSRELQMASGKISQQTAQQVSVLLIRNTSAQYTGSQVNSTKHERIQELDYDQATETSVSSKTRLVTAKRSHGKRTTWLKHRFILPHWLSSCVWDIAVLQADSGWTAYLQTYNIIPSHSDIFWHCGLGDIQAVDRLIRSGEGTFLDCRTAYGSEKVQTLLQCAAEQGQIEMCEYLLDQAPWPDTQEAISISKPKRRLWESQLGFFHDRFVMLAIEKYGYEFDAGQIVHLAYAGFPILKTILTHLPSPMHMSSELEVLKLVRQKIISPREISILFDIDIWDVRLAGLRDQEGWSALHLVAFQLCFASDDFSQFSVELHRQWEEFGSHLIRNNAELHDPHMSPLFYAASHNKYLHPQSCEKFMQQWASLLSEAGIDLLEYGKKEHIHWDHLVRQQNSHGLCFESSADAWGLKYLGGIYQMKYGKTPADWRVQYRPVKTIPIFRLHHPPGAFSCDYVVPRTILWDPNEDEQTEGHWIKEAFSHLVSRATYMTSRLAFKPTVLDELMDAPQDDTSIIPLLISRRLRNSKRRSSSQPSPRDRRESYLHDCRSFYHSWLKECHLCPFDGKYRSGCGRHGATDFRSCLRGLGDPYMNDYYPIEILTTTIRDTK</sequence>
<accession>A0AAQ3M3E1</accession>
<name>A0AAQ3M3E1_9PEZI</name>
<keyword evidence="2" id="KW-1185">Reference proteome</keyword>
<gene>
    <name evidence="1" type="ORF">R9X50_00345500</name>
</gene>
<dbReference type="AlphaFoldDB" id="A0AAQ3M3E1"/>